<evidence type="ECO:0000256" key="4">
    <source>
        <dbReference type="ARBA" id="ARBA00022643"/>
    </source>
</evidence>
<name>A0ABU9VNW6_9CLOT</name>
<dbReference type="Gene3D" id="3.90.1010.20">
    <property type="match status" value="3"/>
</dbReference>
<keyword evidence="3" id="KW-0285">Flavoprotein</keyword>
<feature type="domain" description="FMN-binding" evidence="6">
    <location>
        <begin position="153"/>
        <end position="227"/>
    </location>
</feature>
<keyword evidence="4" id="KW-0288">FMN</keyword>
<sequence length="357" mass="37306">MDKKQIVSAVVLVVLTVGLLFSFNAMGTNVSNVSADTANYEVTAEGYGGPIRLMVYVKGTEIVNIELLEQNETQNIGDKAIDEMITKILENQSADVDVHAGATVSSNAVIAAVSNALGEAGVTMGGSDAAHKDPTDENSTAYEAEGTLAVGSGYGGDIVLDVVMDGDKIADIKLLDQNETENLGDVAVDAMIKKILQSQSTDVDVESGATVSSQAVLTAVGTVTGQQISEAAAPQDPAAAYDLESYEPEGILVSGKGFQDRYDIFMDVIFTGNEITEIRVIEHKETKGFGDGALRVVPERIVNQQTTEVDVQTGATWTSNAAMKIVQQAVEHAGVNLAEREKGEVSAPTASSSGGGT</sequence>
<feature type="domain" description="FMN-binding" evidence="6">
    <location>
        <begin position="261"/>
        <end position="333"/>
    </location>
</feature>
<accession>A0ABU9VNW6</accession>
<dbReference type="PANTHER" id="PTHR36118">
    <property type="entry name" value="ION-TRANSLOCATING OXIDOREDUCTASE COMPLEX SUBUNIT G"/>
    <property type="match status" value="1"/>
</dbReference>
<gene>
    <name evidence="7" type="ORF">AAIG11_00040</name>
</gene>
<dbReference type="EMBL" id="JBCITM010000001">
    <property type="protein sequence ID" value="MEN1758847.1"/>
    <property type="molecule type" value="Genomic_DNA"/>
</dbReference>
<keyword evidence="2" id="KW-0597">Phosphoprotein</keyword>
<proteinExistence type="predicted"/>
<evidence type="ECO:0000256" key="5">
    <source>
        <dbReference type="ARBA" id="ARBA00022982"/>
    </source>
</evidence>
<keyword evidence="1" id="KW-0813">Transport</keyword>
<evidence type="ECO:0000313" key="7">
    <source>
        <dbReference type="EMBL" id="MEN1758847.1"/>
    </source>
</evidence>
<keyword evidence="5" id="KW-0249">Electron transport</keyword>
<dbReference type="InterPro" id="IPR010209">
    <property type="entry name" value="Ion_transpt_RnfG/RsxG"/>
</dbReference>
<feature type="domain" description="FMN-binding" evidence="6">
    <location>
        <begin position="46"/>
        <end position="120"/>
    </location>
</feature>
<protein>
    <submittedName>
        <fullName evidence="7">FMN-binding protein</fullName>
    </submittedName>
</protein>
<dbReference type="Proteomes" id="UP001407405">
    <property type="component" value="Unassembled WGS sequence"/>
</dbReference>
<evidence type="ECO:0000256" key="3">
    <source>
        <dbReference type="ARBA" id="ARBA00022630"/>
    </source>
</evidence>
<dbReference type="InterPro" id="IPR007329">
    <property type="entry name" value="FMN-bd"/>
</dbReference>
<evidence type="ECO:0000313" key="8">
    <source>
        <dbReference type="Proteomes" id="UP001407405"/>
    </source>
</evidence>
<dbReference type="PANTHER" id="PTHR36118:SF1">
    <property type="entry name" value="ION-TRANSLOCATING OXIDOREDUCTASE COMPLEX SUBUNIT G"/>
    <property type="match status" value="1"/>
</dbReference>
<dbReference type="RefSeq" id="WP_343184234.1">
    <property type="nucleotide sequence ID" value="NZ_JBCITM010000001.1"/>
</dbReference>
<reference evidence="7 8" key="1">
    <citation type="submission" date="2024-04" db="EMBL/GenBank/DDBJ databases">
        <title>Genome sequencing and metabolic network reconstruction of aminoacids and betaine degradation by Anoxynatronum sibiricum.</title>
        <authorList>
            <person name="Detkova E.N."/>
            <person name="Boltjanskaja Y.V."/>
            <person name="Mardanov A.V."/>
            <person name="Kevbrin V."/>
        </authorList>
    </citation>
    <scope>NUCLEOTIDE SEQUENCE [LARGE SCALE GENOMIC DNA]</scope>
    <source>
        <strain evidence="7 8">Z-7981</strain>
    </source>
</reference>
<organism evidence="7 8">
    <name type="scientific">Anoxynatronum sibiricum</name>
    <dbReference type="NCBI Taxonomy" id="210623"/>
    <lineage>
        <taxon>Bacteria</taxon>
        <taxon>Bacillati</taxon>
        <taxon>Bacillota</taxon>
        <taxon>Clostridia</taxon>
        <taxon>Eubacteriales</taxon>
        <taxon>Clostridiaceae</taxon>
        <taxon>Anoxynatronum</taxon>
    </lineage>
</organism>
<evidence type="ECO:0000256" key="2">
    <source>
        <dbReference type="ARBA" id="ARBA00022553"/>
    </source>
</evidence>
<evidence type="ECO:0000256" key="1">
    <source>
        <dbReference type="ARBA" id="ARBA00022448"/>
    </source>
</evidence>
<keyword evidence="8" id="KW-1185">Reference proteome</keyword>
<comment type="caution">
    <text evidence="7">The sequence shown here is derived from an EMBL/GenBank/DDBJ whole genome shotgun (WGS) entry which is preliminary data.</text>
</comment>
<dbReference type="SMART" id="SM00900">
    <property type="entry name" value="FMN_bind"/>
    <property type="match status" value="3"/>
</dbReference>
<dbReference type="Pfam" id="PF04205">
    <property type="entry name" value="FMN_bind"/>
    <property type="match status" value="3"/>
</dbReference>
<evidence type="ECO:0000259" key="6">
    <source>
        <dbReference type="SMART" id="SM00900"/>
    </source>
</evidence>